<evidence type="ECO:0000259" key="11">
    <source>
        <dbReference type="Pfam" id="PF00768"/>
    </source>
</evidence>
<dbReference type="SUPFAM" id="SSF56601">
    <property type="entry name" value="beta-lactamase/transpeptidase-like"/>
    <property type="match status" value="1"/>
</dbReference>
<evidence type="ECO:0000256" key="7">
    <source>
        <dbReference type="PIRSR" id="PIRSR618044-1"/>
    </source>
</evidence>
<keyword evidence="2" id="KW-0732">Signal</keyword>
<reference evidence="13" key="1">
    <citation type="submission" date="2017-09" db="EMBL/GenBank/DDBJ databases">
        <title>Depth-based differentiation of microbial function through sediment-hosted aquifers and enrichment of novel symbionts in the deep terrestrial subsurface.</title>
        <authorList>
            <person name="Probst A.J."/>
            <person name="Ladd B."/>
            <person name="Jarett J.K."/>
            <person name="Geller-Mcgrath D.E."/>
            <person name="Sieber C.M.K."/>
            <person name="Emerson J.B."/>
            <person name="Anantharaman K."/>
            <person name="Thomas B.C."/>
            <person name="Malmstrom R."/>
            <person name="Stieglmeier M."/>
            <person name="Klingl A."/>
            <person name="Woyke T."/>
            <person name="Ryan C.M."/>
            <person name="Banfield J.F."/>
        </authorList>
    </citation>
    <scope>NUCLEOTIDE SEQUENCE [LARGE SCALE GENOMIC DNA]</scope>
</reference>
<feature type="active site" evidence="7">
    <location>
        <position position="152"/>
    </location>
</feature>
<dbReference type="Proteomes" id="UP000228596">
    <property type="component" value="Unassembled WGS sequence"/>
</dbReference>
<dbReference type="PANTHER" id="PTHR21581:SF6">
    <property type="entry name" value="TRAFFICKING PROTEIN PARTICLE COMPLEX SUBUNIT 12"/>
    <property type="match status" value="1"/>
</dbReference>
<evidence type="ECO:0000256" key="2">
    <source>
        <dbReference type="ARBA" id="ARBA00022729"/>
    </source>
</evidence>
<comment type="caution">
    <text evidence="12">The sequence shown here is derived from an EMBL/GenBank/DDBJ whole genome shotgun (WGS) entry which is preliminary data.</text>
</comment>
<comment type="similarity">
    <text evidence="1 9">Belongs to the peptidase S11 family.</text>
</comment>
<feature type="domain" description="Peptidase S11 D-alanyl-D-alanine carboxypeptidase A N-terminal" evidence="11">
    <location>
        <begin position="65"/>
        <end position="289"/>
    </location>
</feature>
<organism evidence="12 13">
    <name type="scientific">Candidatus Berkelbacteria bacterium CG10_big_fil_rev_8_21_14_0_10_41_12</name>
    <dbReference type="NCBI Taxonomy" id="1974513"/>
    <lineage>
        <taxon>Bacteria</taxon>
        <taxon>Candidatus Berkelbacteria</taxon>
    </lineage>
</organism>
<sequence length="316" mass="34770">MFEVKRNIKTPVIIATIIIVCFTAVFVYNIRSRNNNEVSQPWFDKKYLKPVNLIKAPNRKGGIKDPVIYANNVVLLDVMSMYPLYEKNERQEVSIASMTKLMTALVVLDHYKLSDVIEVKQDAVTVIGSKIGLKEGEKITVEKLLNGLLISSGNDAAIALSSYKQESSKFVELMNRKAKDIGMSQTKFMDPAGLNDDGKSTAYDIAILFGEALKKPEVVKVVSTSEETISSVDGSNTHELKNSNRLVTDEMKYDGIIGGKTGFTPDAGHSLVSAANIDGRTIVAVVINTIDISKSASAVESKKLYDWCKNSFIFGQ</sequence>
<gene>
    <name evidence="12" type="ORF">COT77_00510</name>
</gene>
<keyword evidence="6" id="KW-0961">Cell wall biogenesis/degradation</keyword>
<dbReference type="PRINTS" id="PR00725">
    <property type="entry name" value="DADACBPTASE1"/>
</dbReference>
<feature type="active site" description="Proton acceptor" evidence="7">
    <location>
        <position position="100"/>
    </location>
</feature>
<dbReference type="Pfam" id="PF00768">
    <property type="entry name" value="Peptidase_S11"/>
    <property type="match status" value="1"/>
</dbReference>
<keyword evidence="3" id="KW-0378">Hydrolase</keyword>
<dbReference type="PANTHER" id="PTHR21581">
    <property type="entry name" value="D-ALANYL-D-ALANINE CARBOXYPEPTIDASE"/>
    <property type="match status" value="1"/>
</dbReference>
<evidence type="ECO:0000313" key="13">
    <source>
        <dbReference type="Proteomes" id="UP000228596"/>
    </source>
</evidence>
<protein>
    <recommendedName>
        <fullName evidence="11">Peptidase S11 D-alanyl-D-alanine carboxypeptidase A N-terminal domain-containing protein</fullName>
    </recommendedName>
</protein>
<evidence type="ECO:0000256" key="9">
    <source>
        <dbReference type="RuleBase" id="RU004016"/>
    </source>
</evidence>
<feature type="binding site" evidence="8">
    <location>
        <position position="260"/>
    </location>
    <ligand>
        <name>substrate</name>
    </ligand>
</feature>
<dbReference type="GO" id="GO:0009252">
    <property type="term" value="P:peptidoglycan biosynthetic process"/>
    <property type="evidence" value="ECO:0007669"/>
    <property type="project" value="UniProtKB-KW"/>
</dbReference>
<dbReference type="AlphaFoldDB" id="A0A2M6WXR4"/>
<dbReference type="GO" id="GO:0008360">
    <property type="term" value="P:regulation of cell shape"/>
    <property type="evidence" value="ECO:0007669"/>
    <property type="project" value="UniProtKB-KW"/>
</dbReference>
<feature type="active site" description="Acyl-ester intermediate" evidence="7">
    <location>
        <position position="97"/>
    </location>
</feature>
<evidence type="ECO:0000256" key="1">
    <source>
        <dbReference type="ARBA" id="ARBA00007164"/>
    </source>
</evidence>
<keyword evidence="10" id="KW-0812">Transmembrane</keyword>
<evidence type="ECO:0000256" key="8">
    <source>
        <dbReference type="PIRSR" id="PIRSR618044-2"/>
    </source>
</evidence>
<dbReference type="GO" id="GO:0009002">
    <property type="term" value="F:serine-type D-Ala-D-Ala carboxypeptidase activity"/>
    <property type="evidence" value="ECO:0007669"/>
    <property type="project" value="InterPro"/>
</dbReference>
<evidence type="ECO:0000256" key="10">
    <source>
        <dbReference type="SAM" id="Phobius"/>
    </source>
</evidence>
<dbReference type="InterPro" id="IPR018044">
    <property type="entry name" value="Peptidase_S11"/>
</dbReference>
<dbReference type="GO" id="GO:0071555">
    <property type="term" value="P:cell wall organization"/>
    <property type="evidence" value="ECO:0007669"/>
    <property type="project" value="UniProtKB-KW"/>
</dbReference>
<evidence type="ECO:0000256" key="4">
    <source>
        <dbReference type="ARBA" id="ARBA00022960"/>
    </source>
</evidence>
<proteinExistence type="inferred from homology"/>
<dbReference type="EMBL" id="PEZV01000004">
    <property type="protein sequence ID" value="PIT97579.1"/>
    <property type="molecule type" value="Genomic_DNA"/>
</dbReference>
<keyword evidence="10" id="KW-1133">Transmembrane helix</keyword>
<evidence type="ECO:0000256" key="5">
    <source>
        <dbReference type="ARBA" id="ARBA00022984"/>
    </source>
</evidence>
<dbReference type="GO" id="GO:0006508">
    <property type="term" value="P:proteolysis"/>
    <property type="evidence" value="ECO:0007669"/>
    <property type="project" value="InterPro"/>
</dbReference>
<evidence type="ECO:0000256" key="3">
    <source>
        <dbReference type="ARBA" id="ARBA00022801"/>
    </source>
</evidence>
<keyword evidence="4" id="KW-0133">Cell shape</keyword>
<evidence type="ECO:0000313" key="12">
    <source>
        <dbReference type="EMBL" id="PIT97579.1"/>
    </source>
</evidence>
<feature type="transmembrane region" description="Helical" evidence="10">
    <location>
        <begin position="12"/>
        <end position="30"/>
    </location>
</feature>
<name>A0A2M6WXR4_9BACT</name>
<dbReference type="InterPro" id="IPR001967">
    <property type="entry name" value="Peptidase_S11_N"/>
</dbReference>
<dbReference type="Gene3D" id="3.40.710.10">
    <property type="entry name" value="DD-peptidase/beta-lactamase superfamily"/>
    <property type="match status" value="1"/>
</dbReference>
<keyword evidence="5" id="KW-0573">Peptidoglycan synthesis</keyword>
<evidence type="ECO:0000256" key="6">
    <source>
        <dbReference type="ARBA" id="ARBA00023316"/>
    </source>
</evidence>
<accession>A0A2M6WXR4</accession>
<keyword evidence="10" id="KW-0472">Membrane</keyword>
<dbReference type="InterPro" id="IPR012338">
    <property type="entry name" value="Beta-lactam/transpept-like"/>
</dbReference>